<accession>A0A0W7X6I9</accession>
<reference evidence="1 2" key="1">
    <citation type="submission" date="2015-12" db="EMBL/GenBank/DDBJ databases">
        <title>Draft genome sequence of Streptomyces silvensis ATCC 53525, a producer of novel hormone antagonists.</title>
        <authorList>
            <person name="Johnston C.W."/>
            <person name="Li Y."/>
            <person name="Magarvey N.A."/>
        </authorList>
    </citation>
    <scope>NUCLEOTIDE SEQUENCE [LARGE SCALE GENOMIC DNA]</scope>
    <source>
        <strain evidence="1 2">ATCC 53525</strain>
    </source>
</reference>
<protein>
    <submittedName>
        <fullName evidence="1">Uncharacterized protein</fullName>
    </submittedName>
</protein>
<keyword evidence="2" id="KW-1185">Reference proteome</keyword>
<sequence>MSTLIQGDQVRALLRGIKVSRATATLPQTAAGALFTVSGGKVLITGLVGEVTTVIQTQADNTKLTFDPADAGATQDLCAVLDITADAVGTMYSVTGTPGTAMQDALNFLPSNKVPAQPIVLKPGSILLDCAASNTGSVKWELTYIPLDNGASVAAV</sequence>
<proteinExistence type="predicted"/>
<name>A0A0W7X6I9_9ACTN</name>
<evidence type="ECO:0000313" key="1">
    <source>
        <dbReference type="EMBL" id="KUF18461.1"/>
    </source>
</evidence>
<dbReference type="OrthoDB" id="4201082at2"/>
<organism evidence="1 2">
    <name type="scientific">Streptomyces silvensis</name>
    <dbReference type="NCBI Taxonomy" id="1765722"/>
    <lineage>
        <taxon>Bacteria</taxon>
        <taxon>Bacillati</taxon>
        <taxon>Actinomycetota</taxon>
        <taxon>Actinomycetes</taxon>
        <taxon>Kitasatosporales</taxon>
        <taxon>Streptomycetaceae</taxon>
        <taxon>Streptomyces</taxon>
    </lineage>
</organism>
<comment type="caution">
    <text evidence="1">The sequence shown here is derived from an EMBL/GenBank/DDBJ whole genome shotgun (WGS) entry which is preliminary data.</text>
</comment>
<evidence type="ECO:0000313" key="2">
    <source>
        <dbReference type="Proteomes" id="UP000054804"/>
    </source>
</evidence>
<dbReference type="AlphaFoldDB" id="A0A0W7X6I9"/>
<dbReference type="RefSeq" id="WP_058847370.1">
    <property type="nucleotide sequence ID" value="NZ_LOCL01000030.1"/>
</dbReference>
<dbReference type="Proteomes" id="UP000054804">
    <property type="component" value="Unassembled WGS sequence"/>
</dbReference>
<gene>
    <name evidence="1" type="ORF">AT728_19130</name>
</gene>
<dbReference type="EMBL" id="LOCL01000030">
    <property type="protein sequence ID" value="KUF18461.1"/>
    <property type="molecule type" value="Genomic_DNA"/>
</dbReference>
<dbReference type="STRING" id="1765722.AT728_19130"/>